<gene>
    <name evidence="2" type="ORF">A130_07810</name>
</gene>
<dbReference type="RefSeq" id="WP_017052742.1">
    <property type="nucleotide sequence ID" value="NZ_AJYW02000285.1"/>
</dbReference>
<evidence type="ECO:0008006" key="4">
    <source>
        <dbReference type="Google" id="ProtNLM"/>
    </source>
</evidence>
<reference evidence="2 3" key="1">
    <citation type="journal article" date="2012" name="Science">
        <title>Ecological populations of bacteria act as socially cohesive units of antibiotic production and resistance.</title>
        <authorList>
            <person name="Cordero O.X."/>
            <person name="Wildschutte H."/>
            <person name="Kirkup B."/>
            <person name="Proehl S."/>
            <person name="Ngo L."/>
            <person name="Hussain F."/>
            <person name="Le Roux F."/>
            <person name="Mincer T."/>
            <person name="Polz M.F."/>
        </authorList>
    </citation>
    <scope>NUCLEOTIDE SEQUENCE [LARGE SCALE GENOMIC DNA]</scope>
    <source>
        <strain evidence="2 3">FF-238</strain>
    </source>
</reference>
<feature type="signal peptide" evidence="1">
    <location>
        <begin position="1"/>
        <end position="29"/>
    </location>
</feature>
<organism evidence="2 3">
    <name type="scientific">Vibrio genomosp. F6 str. FF-238</name>
    <dbReference type="NCBI Taxonomy" id="1191298"/>
    <lineage>
        <taxon>Bacteria</taxon>
        <taxon>Pseudomonadati</taxon>
        <taxon>Pseudomonadota</taxon>
        <taxon>Gammaproteobacteria</taxon>
        <taxon>Vibrionales</taxon>
        <taxon>Vibrionaceae</taxon>
        <taxon>Vibrio</taxon>
    </lineage>
</organism>
<feature type="chain" id="PRO_5009173038" description="DUF2946 domain-containing protein" evidence="1">
    <location>
        <begin position="30"/>
        <end position="117"/>
    </location>
</feature>
<protein>
    <recommendedName>
        <fullName evidence="4">DUF2946 domain-containing protein</fullName>
    </recommendedName>
</protein>
<accession>A0A1E5CP55</accession>
<evidence type="ECO:0000256" key="1">
    <source>
        <dbReference type="SAM" id="SignalP"/>
    </source>
</evidence>
<keyword evidence="3" id="KW-1185">Reference proteome</keyword>
<dbReference type="Proteomes" id="UP000094165">
    <property type="component" value="Unassembled WGS sequence"/>
</dbReference>
<comment type="caution">
    <text evidence="2">The sequence shown here is derived from an EMBL/GenBank/DDBJ whole genome shotgun (WGS) entry which is preliminary data.</text>
</comment>
<evidence type="ECO:0000313" key="2">
    <source>
        <dbReference type="EMBL" id="OEE71680.1"/>
    </source>
</evidence>
<sequence>MPKLIHTIWITTLALLAMLTSSMFSTALANSETFHFSNSLDKSYSSFISASNCPEHDKISDSTLEHHCCGSICLIKIPNYRTNSDLSPRSHSLALIPNELSKKAVLIANSVYRPPIV</sequence>
<proteinExistence type="predicted"/>
<dbReference type="AlphaFoldDB" id="A0A1E5CP55"/>
<keyword evidence="1" id="KW-0732">Signal</keyword>
<name>A0A1E5CP55_9VIBR</name>
<evidence type="ECO:0000313" key="3">
    <source>
        <dbReference type="Proteomes" id="UP000094165"/>
    </source>
</evidence>
<dbReference type="EMBL" id="AJYW02000285">
    <property type="protein sequence ID" value="OEE71680.1"/>
    <property type="molecule type" value="Genomic_DNA"/>
</dbReference>